<reference evidence="2 3" key="1">
    <citation type="submission" date="2019-04" db="EMBL/GenBank/DDBJ databases">
        <title>Phreatobacter aquaticus sp. nov.</title>
        <authorList>
            <person name="Choi A."/>
        </authorList>
    </citation>
    <scope>NUCLEOTIDE SEQUENCE [LARGE SCALE GENOMIC DNA]</scope>
    <source>
        <strain evidence="2 3">KCTC 52518</strain>
    </source>
</reference>
<organism evidence="2 3">
    <name type="scientific">Phreatobacter stygius</name>
    <dbReference type="NCBI Taxonomy" id="1940610"/>
    <lineage>
        <taxon>Bacteria</taxon>
        <taxon>Pseudomonadati</taxon>
        <taxon>Pseudomonadota</taxon>
        <taxon>Alphaproteobacteria</taxon>
        <taxon>Hyphomicrobiales</taxon>
        <taxon>Phreatobacteraceae</taxon>
        <taxon>Phreatobacter</taxon>
    </lineage>
</organism>
<dbReference type="Pfam" id="PF12146">
    <property type="entry name" value="Hydrolase_4"/>
    <property type="match status" value="1"/>
</dbReference>
<protein>
    <submittedName>
        <fullName evidence="2">Alpha/beta fold hydrolase</fullName>
    </submittedName>
</protein>
<evidence type="ECO:0000313" key="2">
    <source>
        <dbReference type="EMBL" id="QCI68767.1"/>
    </source>
</evidence>
<dbReference type="Proteomes" id="UP000298781">
    <property type="component" value="Chromosome"/>
</dbReference>
<dbReference type="KEGG" id="pstg:E8M01_33765"/>
<dbReference type="SUPFAM" id="SSF53474">
    <property type="entry name" value="alpha/beta-Hydrolases"/>
    <property type="match status" value="1"/>
</dbReference>
<evidence type="ECO:0000313" key="3">
    <source>
        <dbReference type="Proteomes" id="UP000298781"/>
    </source>
</evidence>
<dbReference type="InterPro" id="IPR022742">
    <property type="entry name" value="Hydrolase_4"/>
</dbReference>
<feature type="domain" description="Serine aminopeptidase S33" evidence="1">
    <location>
        <begin position="45"/>
        <end position="136"/>
    </location>
</feature>
<dbReference type="RefSeq" id="WP_136964182.1">
    <property type="nucleotide sequence ID" value="NZ_CP039690.1"/>
</dbReference>
<gene>
    <name evidence="2" type="ORF">E8M01_33765</name>
</gene>
<evidence type="ECO:0000259" key="1">
    <source>
        <dbReference type="Pfam" id="PF12146"/>
    </source>
</evidence>
<dbReference type="InterPro" id="IPR017208">
    <property type="entry name" value="UCP037442_abhydr"/>
</dbReference>
<dbReference type="EMBL" id="CP039690">
    <property type="protein sequence ID" value="QCI68767.1"/>
    <property type="molecule type" value="Genomic_DNA"/>
</dbReference>
<proteinExistence type="predicted"/>
<name>A0A4D7BM12_9HYPH</name>
<dbReference type="GO" id="GO:0016787">
    <property type="term" value="F:hydrolase activity"/>
    <property type="evidence" value="ECO:0007669"/>
    <property type="project" value="UniProtKB-KW"/>
</dbReference>
<keyword evidence="3" id="KW-1185">Reference proteome</keyword>
<dbReference type="Gene3D" id="3.40.50.1820">
    <property type="entry name" value="alpha/beta hydrolase"/>
    <property type="match status" value="1"/>
</dbReference>
<accession>A0A4D7BM12</accession>
<dbReference type="PIRSF" id="PIRSF037442">
    <property type="entry name" value="UCP037442_abhydr"/>
    <property type="match status" value="1"/>
</dbReference>
<keyword evidence="2" id="KW-0378">Hydrolase</keyword>
<dbReference type="InterPro" id="IPR029058">
    <property type="entry name" value="AB_hydrolase_fold"/>
</dbReference>
<sequence length="284" mass="30212">MSGTSVETIEIAARDGLRLAATIFEPAGTARSTVILQAATAVPRGFYAAFADHLAGLGRRVVTFDYRGIGGSRPASLRGFPATMLDWADQDARAVADHAAAAWPNQPLGIVGHSFGGQAFGLAPHPRVTHVVGIAAQIGDMRLFDSRVAGRIRFLSRYLAPVLIPFAGYFPAGWFGMGENMPGGVFRQWTRWCLTPDYFFGDPQVGAAERFAAVTARVHLIGFDDDPFGPAAAIEGLAKGFPAGLATTEFIAAKTAPGGKIGHFGFFRTSTGRPFWDQVDARLG</sequence>
<dbReference type="AlphaFoldDB" id="A0A4D7BM12"/>
<dbReference type="OrthoDB" id="9785076at2"/>